<reference evidence="1 2" key="1">
    <citation type="submission" date="2024-06" db="EMBL/GenBank/DDBJ databases">
        <title>Sorghum-associated microbial communities from plants grown in Nebraska, USA.</title>
        <authorList>
            <person name="Schachtman D."/>
        </authorList>
    </citation>
    <scope>NUCLEOTIDE SEQUENCE [LARGE SCALE GENOMIC DNA]</scope>
    <source>
        <strain evidence="1 2">2709</strain>
    </source>
</reference>
<proteinExistence type="predicted"/>
<gene>
    <name evidence="1" type="ORF">ABIE13_003259</name>
</gene>
<accession>A0ABV2QC47</accession>
<evidence type="ECO:0000313" key="2">
    <source>
        <dbReference type="Proteomes" id="UP001549320"/>
    </source>
</evidence>
<protein>
    <submittedName>
        <fullName evidence="1">Uncharacterized protein</fullName>
    </submittedName>
</protein>
<organism evidence="1 2">
    <name type="scientific">Ottowia thiooxydans</name>
    <dbReference type="NCBI Taxonomy" id="219182"/>
    <lineage>
        <taxon>Bacteria</taxon>
        <taxon>Pseudomonadati</taxon>
        <taxon>Pseudomonadota</taxon>
        <taxon>Betaproteobacteria</taxon>
        <taxon>Burkholderiales</taxon>
        <taxon>Comamonadaceae</taxon>
        <taxon>Ottowia</taxon>
    </lineage>
</organism>
<dbReference type="RefSeq" id="WP_354445140.1">
    <property type="nucleotide sequence ID" value="NZ_JBEPSH010000006.1"/>
</dbReference>
<name>A0ABV2QC47_9BURK</name>
<dbReference type="Proteomes" id="UP001549320">
    <property type="component" value="Unassembled WGS sequence"/>
</dbReference>
<keyword evidence="2" id="KW-1185">Reference proteome</keyword>
<evidence type="ECO:0000313" key="1">
    <source>
        <dbReference type="EMBL" id="MET4578143.1"/>
    </source>
</evidence>
<dbReference type="EMBL" id="JBEPSH010000006">
    <property type="protein sequence ID" value="MET4578143.1"/>
    <property type="molecule type" value="Genomic_DNA"/>
</dbReference>
<sequence length="141" mass="14789">MNHDSPDRSEFMRRLFIFLFLVLTSVQLALAGLPATPVHSAASPEGETAVHAMVEKVAGADHSHTTDAKIPLGCDSSASSCTSCSPCSTCATCSHCHGQPSAIADTLSGLMLAAFTRGRFTWLTPRFASAEAAPIFKPPIA</sequence>
<comment type="caution">
    <text evidence="1">The sequence shown here is derived from an EMBL/GenBank/DDBJ whole genome shotgun (WGS) entry which is preliminary data.</text>
</comment>